<feature type="domain" description="Ig-like" evidence="4">
    <location>
        <begin position="675"/>
        <end position="779"/>
    </location>
</feature>
<dbReference type="RefSeq" id="WP_123806985.1">
    <property type="nucleotide sequence ID" value="NZ_CP021023.1"/>
</dbReference>
<name>A0A1W6LLB6_9BACT</name>
<protein>
    <recommendedName>
        <fullName evidence="4">Ig-like domain-containing protein</fullName>
    </recommendedName>
</protein>
<dbReference type="InterPro" id="IPR013320">
    <property type="entry name" value="ConA-like_dom_sf"/>
</dbReference>
<dbReference type="PROSITE" id="PS50835">
    <property type="entry name" value="IG_LIKE"/>
    <property type="match status" value="1"/>
</dbReference>
<dbReference type="STRING" id="1941349.STSP1_00926"/>
<dbReference type="InterPro" id="IPR007110">
    <property type="entry name" value="Ig-like_dom"/>
</dbReference>
<dbReference type="KEGG" id="pbp:STSP1_00926"/>
<evidence type="ECO:0000256" key="1">
    <source>
        <dbReference type="ARBA" id="ARBA00022729"/>
    </source>
</evidence>
<keyword evidence="6" id="KW-1185">Reference proteome</keyword>
<dbReference type="SUPFAM" id="SSF49899">
    <property type="entry name" value="Concanavalin A-like lectins/glucanases"/>
    <property type="match status" value="2"/>
</dbReference>
<dbReference type="EMBL" id="CP021023">
    <property type="protein sequence ID" value="ARN56543.1"/>
    <property type="molecule type" value="Genomic_DNA"/>
</dbReference>
<dbReference type="AlphaFoldDB" id="A0A1W6LLB6"/>
<evidence type="ECO:0000256" key="3">
    <source>
        <dbReference type="SAM" id="SignalP"/>
    </source>
</evidence>
<dbReference type="Proteomes" id="UP000193334">
    <property type="component" value="Chromosome"/>
</dbReference>
<dbReference type="Gene3D" id="3.60.21.10">
    <property type="match status" value="1"/>
</dbReference>
<accession>A0A1W6LLB6</accession>
<keyword evidence="1 3" id="KW-0732">Signal</keyword>
<sequence length="1049" mass="114097" precursor="true">MKKTYGFIITILALCSFAMAAESSWTFVGWADPHYEAADLTGNNPAGTPAAEGYPDATQGYNGTSDLVEQHIADRISQMADHNPEAVLIPGDLASYRFDSDWAKAAFAPGGTYEETIQNAADIYNGQWYYRFASQMPLVLIAVGDHEIGDNNWNVGQPISYLVDDFRLSLAQTFNMDATGNFRFDDPIGSVSSRPLGTPYENTSYAKQVRNALFISVDVFRQDSPEKQLNVISGSVTADVSGSHLTWLENVLDAAENESSIDHVFVLGHTPVLEPVRKWVSSGMMFDERGDSDFWSALRRCSKVRAYFAGEVHTETASKDTESDILQIVHKGYLKADVYEDKVEFTNYRFQNTSAGYTEKYWSKNAVKSWNKKAAPEIMNGSIIADYSGSKASFTASGILELMDQKGLLVHYSFDDELEPKITNHGSMKTEMYGGVKQGVSFGSGIMGTAGVFNSDAHLTTKKGIAPVTGSEPRTVSAWIKTASSDHMTIGGWGGAKGGIQGKFNFDLNNGKIGLSAENTQTRAAGSPDLADGKWHHVAAAFPGRPEGKDKFKDLIFYVDGQKYPAATNSEDILMTSGSVNNLYVGKAARDHGPYFEGSIDEFAIWGSKLSDGKIESLFAGAESETLGYNASDMEKLFDLFNQKSGSVFVKGRRWQCASGLSGSPGDLVTHNSEPAFVLDQQGNGVVGEITDMITILQQPEDAAGIDGKEITLSVSAVGAEPIEYQWYYSQDSARSEDDQQAGSESTIELALSQQNEGFYYCKLQNPEGSAYTDIVSVRLANKMAHWTLDNDSSGFDGSSYLDISSYGEKRDAVVEGSADFADGACAQLGQSAFIQKNDGYAYAGPWNPLETTGKMTMTMWLKWKENLGNWQVVTGKKDSDGELYRLSIKPDESLLNLGKSSGAKVFAPGPLPEGEWVFVAFTLDSTAADPVGSIYMITEDEGLKTSYSETSLGVKTDADFGVGSVRASSSFNGWLDDVRVYDDVLDQNSITTIYYQSCGKPVCNPDSLLFDTSGPNGEPDCIVNLYDYASLCLSWLDCSLLPSEACSN</sequence>
<evidence type="ECO:0000313" key="5">
    <source>
        <dbReference type="EMBL" id="ARN56543.1"/>
    </source>
</evidence>
<reference evidence="6" key="1">
    <citation type="submission" date="2017-04" db="EMBL/GenBank/DDBJ databases">
        <title>Comparative genomics and description of representatives of a novel lineage of planctomycetes thriving in anoxic sediments.</title>
        <authorList>
            <person name="Spring S."/>
            <person name="Bunk B."/>
            <person name="Sproer C."/>
        </authorList>
    </citation>
    <scope>NUCLEOTIDE SEQUENCE [LARGE SCALE GENOMIC DNA]</scope>
    <source>
        <strain evidence="6">ST-PulAB-D4</strain>
    </source>
</reference>
<evidence type="ECO:0000259" key="4">
    <source>
        <dbReference type="PROSITE" id="PS50835"/>
    </source>
</evidence>
<dbReference type="Gene3D" id="2.60.120.200">
    <property type="match status" value="2"/>
</dbReference>
<proteinExistence type="predicted"/>
<dbReference type="InterPro" id="IPR013783">
    <property type="entry name" value="Ig-like_fold"/>
</dbReference>
<dbReference type="InterPro" id="IPR036179">
    <property type="entry name" value="Ig-like_dom_sf"/>
</dbReference>
<dbReference type="Gene3D" id="2.60.40.10">
    <property type="entry name" value="Immunoglobulins"/>
    <property type="match status" value="1"/>
</dbReference>
<dbReference type="InterPro" id="IPR006558">
    <property type="entry name" value="LamG-like"/>
</dbReference>
<dbReference type="Pfam" id="PF13385">
    <property type="entry name" value="Laminin_G_3"/>
    <property type="match status" value="2"/>
</dbReference>
<dbReference type="SUPFAM" id="SSF48726">
    <property type="entry name" value="Immunoglobulin"/>
    <property type="match status" value="1"/>
</dbReference>
<dbReference type="InterPro" id="IPR029052">
    <property type="entry name" value="Metallo-depent_PP-like"/>
</dbReference>
<feature type="chain" id="PRO_5013320762" description="Ig-like domain-containing protein" evidence="3">
    <location>
        <begin position="21"/>
        <end position="1049"/>
    </location>
</feature>
<evidence type="ECO:0000313" key="6">
    <source>
        <dbReference type="Proteomes" id="UP000193334"/>
    </source>
</evidence>
<evidence type="ECO:0000256" key="2">
    <source>
        <dbReference type="ARBA" id="ARBA00023157"/>
    </source>
</evidence>
<dbReference type="SMART" id="SM00560">
    <property type="entry name" value="LamGL"/>
    <property type="match status" value="1"/>
</dbReference>
<feature type="signal peptide" evidence="3">
    <location>
        <begin position="1"/>
        <end position="20"/>
    </location>
</feature>
<keyword evidence="2" id="KW-1015">Disulfide bond</keyword>
<organism evidence="5 6">
    <name type="scientific">Sedimentisphaera salicampi</name>
    <dbReference type="NCBI Taxonomy" id="1941349"/>
    <lineage>
        <taxon>Bacteria</taxon>
        <taxon>Pseudomonadati</taxon>
        <taxon>Planctomycetota</taxon>
        <taxon>Phycisphaerae</taxon>
        <taxon>Sedimentisphaerales</taxon>
        <taxon>Sedimentisphaeraceae</taxon>
        <taxon>Sedimentisphaera</taxon>
    </lineage>
</organism>
<dbReference type="SUPFAM" id="SSF56300">
    <property type="entry name" value="Metallo-dependent phosphatases"/>
    <property type="match status" value="1"/>
</dbReference>
<gene>
    <name evidence="5" type="ORF">STSP1_00926</name>
</gene>